<dbReference type="Pfam" id="PF22669">
    <property type="entry name" value="Exo_endo_phos2"/>
    <property type="match status" value="1"/>
</dbReference>
<dbReference type="KEGG" id="mtm:MYCTH_2313009"/>
<protein>
    <recommendedName>
        <fullName evidence="3">Jacalin-type lectin domain-containing protein</fullName>
    </recommendedName>
</protein>
<dbReference type="InterPro" id="IPR001229">
    <property type="entry name" value="Jacalin-like_lectin_dom"/>
</dbReference>
<dbReference type="VEuPathDB" id="FungiDB:MYCTH_2313009"/>
<name>G2QNJ8_THET4</name>
<dbReference type="SUPFAM" id="SSF51101">
    <property type="entry name" value="Mannose-binding lectins"/>
    <property type="match status" value="1"/>
</dbReference>
<dbReference type="PANTHER" id="PTHR16320:SF1">
    <property type="entry name" value="SPHINGOMYELINASE DDB_G0288017"/>
    <property type="match status" value="1"/>
</dbReference>
<dbReference type="Pfam" id="PF01419">
    <property type="entry name" value="Jacalin"/>
    <property type="match status" value="1"/>
</dbReference>
<dbReference type="SUPFAM" id="SSF56219">
    <property type="entry name" value="DNase I-like"/>
    <property type="match status" value="1"/>
</dbReference>
<dbReference type="InterPro" id="IPR000300">
    <property type="entry name" value="IPPc"/>
</dbReference>
<dbReference type="Gene3D" id="3.60.10.10">
    <property type="entry name" value="Endonuclease/exonuclease/phosphatase"/>
    <property type="match status" value="1"/>
</dbReference>
<dbReference type="OrthoDB" id="40902at2759"/>
<dbReference type="GO" id="GO:0004767">
    <property type="term" value="F:sphingomyelin phosphodiesterase activity"/>
    <property type="evidence" value="ECO:0007669"/>
    <property type="project" value="InterPro"/>
</dbReference>
<gene>
    <name evidence="4" type="ORF">MYCTH_2313009</name>
</gene>
<dbReference type="GO" id="GO:0016791">
    <property type="term" value="F:phosphatase activity"/>
    <property type="evidence" value="ECO:0007669"/>
    <property type="project" value="InterPro"/>
</dbReference>
<evidence type="ECO:0000313" key="4">
    <source>
        <dbReference type="EMBL" id="AEO62071.1"/>
    </source>
</evidence>
<dbReference type="InterPro" id="IPR038772">
    <property type="entry name" value="Sph/SMPD2-like"/>
</dbReference>
<dbReference type="GO" id="GO:0046856">
    <property type="term" value="P:phosphatidylinositol dephosphorylation"/>
    <property type="evidence" value="ECO:0007669"/>
    <property type="project" value="InterPro"/>
</dbReference>
<dbReference type="CDD" id="cd09615">
    <property type="entry name" value="Jacalin_EEP"/>
    <property type="match status" value="1"/>
</dbReference>
<dbReference type="STRING" id="573729.G2QNJ8"/>
<feature type="chain" id="PRO_5003435795" description="Jacalin-type lectin domain-containing protein" evidence="2">
    <location>
        <begin position="23"/>
        <end position="474"/>
    </location>
</feature>
<evidence type="ECO:0000256" key="1">
    <source>
        <dbReference type="SAM" id="MobiDB-lite"/>
    </source>
</evidence>
<evidence type="ECO:0000259" key="3">
    <source>
        <dbReference type="SMART" id="SM00915"/>
    </source>
</evidence>
<dbReference type="Gene3D" id="2.100.10.30">
    <property type="entry name" value="Jacalin-like lectin domain"/>
    <property type="match status" value="1"/>
</dbReference>
<keyword evidence="5" id="KW-1185">Reference proteome</keyword>
<dbReference type="InterPro" id="IPR036404">
    <property type="entry name" value="Jacalin-like_lectin_dom_sf"/>
</dbReference>
<dbReference type="EMBL" id="CP003008">
    <property type="protein sequence ID" value="AEO62071.1"/>
    <property type="molecule type" value="Genomic_DNA"/>
</dbReference>
<dbReference type="Proteomes" id="UP000007322">
    <property type="component" value="Chromosome 7"/>
</dbReference>
<feature type="region of interest" description="Disordered" evidence="1">
    <location>
        <begin position="149"/>
        <end position="168"/>
    </location>
</feature>
<dbReference type="RefSeq" id="XP_003667316.1">
    <property type="nucleotide sequence ID" value="XM_003667268.1"/>
</dbReference>
<dbReference type="SMART" id="SM00915">
    <property type="entry name" value="Jacalin"/>
    <property type="match status" value="1"/>
</dbReference>
<evidence type="ECO:0000313" key="5">
    <source>
        <dbReference type="Proteomes" id="UP000007322"/>
    </source>
</evidence>
<dbReference type="HOGENOM" id="CLU_032141_0_0_1"/>
<feature type="signal peptide" evidence="2">
    <location>
        <begin position="1"/>
        <end position="22"/>
    </location>
</feature>
<dbReference type="InterPro" id="IPR036691">
    <property type="entry name" value="Endo/exonu/phosph_ase_sf"/>
</dbReference>
<reference evidence="4 5" key="1">
    <citation type="journal article" date="2011" name="Nat. Biotechnol.">
        <title>Comparative genomic analysis of the thermophilic biomass-degrading fungi Myceliophthora thermophila and Thielavia terrestris.</title>
        <authorList>
            <person name="Berka R.M."/>
            <person name="Grigoriev I.V."/>
            <person name="Otillar R."/>
            <person name="Salamov A."/>
            <person name="Grimwood J."/>
            <person name="Reid I."/>
            <person name="Ishmael N."/>
            <person name="John T."/>
            <person name="Darmond C."/>
            <person name="Moisan M.-C."/>
            <person name="Henrissat B."/>
            <person name="Coutinho P.M."/>
            <person name="Lombard V."/>
            <person name="Natvig D.O."/>
            <person name="Lindquist E."/>
            <person name="Schmutz J."/>
            <person name="Lucas S."/>
            <person name="Harris P."/>
            <person name="Powlowski J."/>
            <person name="Bellemare A."/>
            <person name="Taylor D."/>
            <person name="Butler G."/>
            <person name="de Vries R.P."/>
            <person name="Allijn I.E."/>
            <person name="van den Brink J."/>
            <person name="Ushinsky S."/>
            <person name="Storms R."/>
            <person name="Powell A.J."/>
            <person name="Paulsen I.T."/>
            <person name="Elbourne L.D.H."/>
            <person name="Baker S.E."/>
            <person name="Magnuson J."/>
            <person name="LaBoissiere S."/>
            <person name="Clutterbuck A.J."/>
            <person name="Martinez D."/>
            <person name="Wogulis M."/>
            <person name="de Leon A.L."/>
            <person name="Rey M.W."/>
            <person name="Tsang A."/>
        </authorList>
    </citation>
    <scope>NUCLEOTIDE SEQUENCE [LARGE SCALE GENOMIC DNA]</scope>
    <source>
        <strain evidence="5">ATCC 42464 / BCRC 31852 / DSM 1799</strain>
    </source>
</reference>
<accession>G2QNJ8</accession>
<dbReference type="PANTHER" id="PTHR16320">
    <property type="entry name" value="SPHINGOMYELINASE FAMILY MEMBER"/>
    <property type="match status" value="1"/>
</dbReference>
<sequence length="474" mass="50186">MKPSRRLNAALGAAFLVDRCLAAATSGVFNVLSINVAGLPAFLNNNDVPGDKATNAATLGSKFAQYDLDVVHVQEDFNYHAYIYSTDTHPYRTATSGGVPIGSGLNTLSNFPWADFRRIKWDKCSDASQFDCLTPKGFTFMRVAISNSTTTAGSSSSSSSSSISSSSNNSTAVYVDFYNLHADAGTEEQDLVARQDNINQVAAHIAQWSAGNAVVVYGDTNSRYSRAGDTGIRALLAASGNAGGPGMTDAWVELEHGGVVPAAESACGNPAESDTCEVVDKVFYRSSPLVALRATTFRYDGARFLQPDGKNVLSDHNPVFVEFSWAAGAALRQSDFSGGAAYGTWFSDVPTLAAISKPKPQLLRFRGGSRLDGVALTLTDGTQLSHGGTGGTEVSLELGPAEYWVEAELCRGEKDGKTRNFYIRAATSAGRTLAAGTRTTDCTSSAAEDGWQIVGFVGQDGDEIDLLAFVYAPR</sequence>
<dbReference type="GO" id="GO:0005737">
    <property type="term" value="C:cytoplasm"/>
    <property type="evidence" value="ECO:0007669"/>
    <property type="project" value="TreeGrafter"/>
</dbReference>
<dbReference type="eggNOG" id="ENOG502QPIS">
    <property type="taxonomic scope" value="Eukaryota"/>
</dbReference>
<dbReference type="AlphaFoldDB" id="G2QNJ8"/>
<organism evidence="4 5">
    <name type="scientific">Thermothelomyces thermophilus (strain ATCC 42464 / BCRC 31852 / DSM 1799)</name>
    <name type="common">Sporotrichum thermophile</name>
    <dbReference type="NCBI Taxonomy" id="573729"/>
    <lineage>
        <taxon>Eukaryota</taxon>
        <taxon>Fungi</taxon>
        <taxon>Dikarya</taxon>
        <taxon>Ascomycota</taxon>
        <taxon>Pezizomycotina</taxon>
        <taxon>Sordariomycetes</taxon>
        <taxon>Sordariomycetidae</taxon>
        <taxon>Sordariales</taxon>
        <taxon>Chaetomiaceae</taxon>
        <taxon>Thermothelomyces</taxon>
    </lineage>
</organism>
<evidence type="ECO:0000256" key="2">
    <source>
        <dbReference type="SAM" id="SignalP"/>
    </source>
</evidence>
<keyword evidence="2" id="KW-0732">Signal</keyword>
<dbReference type="InParanoid" id="G2QNJ8"/>
<proteinExistence type="predicted"/>
<dbReference type="OMA" id="PHGTWFN"/>
<dbReference type="GeneID" id="11509945"/>
<feature type="domain" description="Jacalin-type lectin" evidence="3">
    <location>
        <begin position="343"/>
        <end position="473"/>
    </location>
</feature>